<dbReference type="OrthoDB" id="7428888at2"/>
<dbReference type="RefSeq" id="WP_061926057.1">
    <property type="nucleotide sequence ID" value="NZ_CP012669.1"/>
</dbReference>
<feature type="transmembrane region" description="Helical" evidence="1">
    <location>
        <begin position="6"/>
        <end position="24"/>
    </location>
</feature>
<keyword evidence="1" id="KW-0472">Membrane</keyword>
<feature type="transmembrane region" description="Helical" evidence="1">
    <location>
        <begin position="88"/>
        <end position="107"/>
    </location>
</feature>
<dbReference type="PATRIC" id="fig|361183.4.peg.1970"/>
<organism evidence="2 3">
    <name type="scientific">Altererythrobacter epoxidivorans</name>
    <dbReference type="NCBI Taxonomy" id="361183"/>
    <lineage>
        <taxon>Bacteria</taxon>
        <taxon>Pseudomonadati</taxon>
        <taxon>Pseudomonadota</taxon>
        <taxon>Alphaproteobacteria</taxon>
        <taxon>Sphingomonadales</taxon>
        <taxon>Erythrobacteraceae</taxon>
        <taxon>Altererythrobacter</taxon>
    </lineage>
</organism>
<dbReference type="KEGG" id="aep:AMC99_01999"/>
<dbReference type="Proteomes" id="UP000057938">
    <property type="component" value="Chromosome"/>
</dbReference>
<proteinExistence type="predicted"/>
<gene>
    <name evidence="2" type="ORF">AMC99_01999</name>
</gene>
<evidence type="ECO:0000256" key="1">
    <source>
        <dbReference type="SAM" id="Phobius"/>
    </source>
</evidence>
<dbReference type="STRING" id="361183.AMC99_01999"/>
<protein>
    <recommendedName>
        <fullName evidence="4">DUF1648 domain-containing protein</fullName>
    </recommendedName>
</protein>
<keyword evidence="3" id="KW-1185">Reference proteome</keyword>
<keyword evidence="1" id="KW-0812">Transmembrane</keyword>
<name>A0A0M5KZT3_9SPHN</name>
<feature type="transmembrane region" description="Helical" evidence="1">
    <location>
        <begin position="56"/>
        <end position="76"/>
    </location>
</feature>
<dbReference type="AlphaFoldDB" id="A0A0M5KZT3"/>
<keyword evidence="1" id="KW-1133">Transmembrane helix</keyword>
<reference evidence="2 3" key="1">
    <citation type="submission" date="2015-09" db="EMBL/GenBank/DDBJ databases">
        <title>Complete genome sequence of a benzo[a]pyrene-degrading bacterium Altererythrobacter epoxidivorans CGMCC 1.7731T.</title>
        <authorList>
            <person name="Li Z."/>
            <person name="Cheng H."/>
            <person name="Huo Y."/>
            <person name="Xu X."/>
        </authorList>
    </citation>
    <scope>NUCLEOTIDE SEQUENCE [LARGE SCALE GENOMIC DNA]</scope>
    <source>
        <strain evidence="2 3">CGMCC 1.7731</strain>
    </source>
</reference>
<evidence type="ECO:0000313" key="2">
    <source>
        <dbReference type="EMBL" id="ALE17287.1"/>
    </source>
</evidence>
<evidence type="ECO:0008006" key="4">
    <source>
        <dbReference type="Google" id="ProtNLM"/>
    </source>
</evidence>
<sequence>MVLDPVALVCAGSAIAFLLASGWWTDRTYSRFERIPAHYDFSGNATRLEQRRQMAWLLPVMFSIVIAFFVVLMELVPPEDVRGDPSGLIVFISALLAGAQCLALVLLGRWARRQG</sequence>
<evidence type="ECO:0000313" key="3">
    <source>
        <dbReference type="Proteomes" id="UP000057938"/>
    </source>
</evidence>
<dbReference type="EMBL" id="CP012669">
    <property type="protein sequence ID" value="ALE17287.1"/>
    <property type="molecule type" value="Genomic_DNA"/>
</dbReference>
<accession>A0A0M5KZT3</accession>